<feature type="compositionally biased region" description="Basic residues" evidence="1">
    <location>
        <begin position="930"/>
        <end position="944"/>
    </location>
</feature>
<feature type="compositionally biased region" description="Polar residues" evidence="1">
    <location>
        <begin position="554"/>
        <end position="582"/>
    </location>
</feature>
<feature type="compositionally biased region" description="Low complexity" evidence="1">
    <location>
        <begin position="900"/>
        <end position="914"/>
    </location>
</feature>
<protein>
    <submittedName>
        <fullName evidence="2">Uncharacterized protein</fullName>
    </submittedName>
</protein>
<dbReference type="EMBL" id="JAAAHY010000629">
    <property type="protein sequence ID" value="KAF9960495.1"/>
    <property type="molecule type" value="Genomic_DNA"/>
</dbReference>
<proteinExistence type="predicted"/>
<gene>
    <name evidence="2" type="ORF">BGZ70_008587</name>
</gene>
<dbReference type="AlphaFoldDB" id="A0A9P6J374"/>
<feature type="compositionally biased region" description="Polar residues" evidence="1">
    <location>
        <begin position="102"/>
        <end position="126"/>
    </location>
</feature>
<dbReference type="OrthoDB" id="2439388at2759"/>
<accession>A0A9P6J374</accession>
<feature type="compositionally biased region" description="Polar residues" evidence="1">
    <location>
        <begin position="176"/>
        <end position="188"/>
    </location>
</feature>
<feature type="compositionally biased region" description="Polar residues" evidence="1">
    <location>
        <begin position="69"/>
        <end position="80"/>
    </location>
</feature>
<evidence type="ECO:0000256" key="1">
    <source>
        <dbReference type="SAM" id="MobiDB-lite"/>
    </source>
</evidence>
<feature type="compositionally biased region" description="Basic residues" evidence="1">
    <location>
        <begin position="782"/>
        <end position="797"/>
    </location>
</feature>
<name>A0A9P6J374_MORAP</name>
<evidence type="ECO:0000313" key="3">
    <source>
        <dbReference type="Proteomes" id="UP000738359"/>
    </source>
</evidence>
<feature type="compositionally biased region" description="Basic and acidic residues" evidence="1">
    <location>
        <begin position="386"/>
        <end position="396"/>
    </location>
</feature>
<organism evidence="2 3">
    <name type="scientific">Mortierella alpina</name>
    <name type="common">Oleaginous fungus</name>
    <name type="synonym">Mortierella renispora</name>
    <dbReference type="NCBI Taxonomy" id="64518"/>
    <lineage>
        <taxon>Eukaryota</taxon>
        <taxon>Fungi</taxon>
        <taxon>Fungi incertae sedis</taxon>
        <taxon>Mucoromycota</taxon>
        <taxon>Mortierellomycotina</taxon>
        <taxon>Mortierellomycetes</taxon>
        <taxon>Mortierellales</taxon>
        <taxon>Mortierellaceae</taxon>
        <taxon>Mortierella</taxon>
    </lineage>
</organism>
<feature type="compositionally biased region" description="Low complexity" evidence="1">
    <location>
        <begin position="870"/>
        <end position="879"/>
    </location>
</feature>
<feature type="region of interest" description="Disordered" evidence="1">
    <location>
        <begin position="350"/>
        <end position="396"/>
    </location>
</feature>
<feature type="region of interest" description="Disordered" evidence="1">
    <location>
        <begin position="69"/>
        <end position="231"/>
    </location>
</feature>
<dbReference type="Proteomes" id="UP000738359">
    <property type="component" value="Unassembled WGS sequence"/>
</dbReference>
<feature type="compositionally biased region" description="Polar residues" evidence="1">
    <location>
        <begin position="202"/>
        <end position="231"/>
    </location>
</feature>
<feature type="region of interest" description="Disordered" evidence="1">
    <location>
        <begin position="824"/>
        <end position="962"/>
    </location>
</feature>
<feature type="region of interest" description="Disordered" evidence="1">
    <location>
        <begin position="552"/>
        <end position="582"/>
    </location>
</feature>
<feature type="compositionally biased region" description="Basic and acidic residues" evidence="1">
    <location>
        <begin position="274"/>
        <end position="291"/>
    </location>
</feature>
<feature type="region of interest" description="Disordered" evidence="1">
    <location>
        <begin position="248"/>
        <end position="300"/>
    </location>
</feature>
<evidence type="ECO:0000313" key="2">
    <source>
        <dbReference type="EMBL" id="KAF9960495.1"/>
    </source>
</evidence>
<keyword evidence="3" id="KW-1185">Reference proteome</keyword>
<feature type="compositionally biased region" description="Polar residues" evidence="1">
    <location>
        <begin position="364"/>
        <end position="381"/>
    </location>
</feature>
<sequence length="962" mass="102424">MWLDLVRTNEQSTVLKVVMESREHLVVGHDLSQSPLETGTTHIPVEDHSFISEQVVAKHPALSSLNAVDTDTVSAGSGSESRAKTKPKRKSKPLQGKAAMSLSRSASGSTLGSPDSTTSPGTNLQIDPNPILVPKSDPNDRVLSTVGMVSQTTTEGADDDDFISTDRRRRRKTKSLKISSAANSTESLLKTPCATSVREQDLSASQTAAVATNTNDSSPSSAETHAGSESQVLDPVVDTVQESLPQEPVIQEPLSQPENVLLGQKPSHLKPARRLRDSKSNQSRPAERSNGHGDTTLQPHTEGMFVHPLHALNSSSPIVRLKPSHKRSQSAHLPTCSPWSIPLPAGNNTKCTQESSLHEMSLPASPTSPVEQSTTTIPSTPRKTKHESEGREPKDYDLFGQSSIWYSPFQSGLDISIESDQEQGKHGSRTVTRPKPRIQVDLVGTQNKPSLGSFLPASSFFESSPRTPRIMPFSQHNRGSGSSALETEDWSVRTRSSSIAAPMTPLLELDCMDPMDYFGGSRSANSSRRGSIENNLTESLLSGRARMFAPIGSAGTTSQGIRQDSATSSPVDSNSTLLSEDGSLTTGGLDAAPAFVNPWESNYPYRSNRTVSETFLPFGSSTGLGGVDQAADPGADHDRQSNLLRLMNGDGRSASSDYVNGINGTGGKPGGVNALFKAPMSENEMDSIRRGFHLPGLGRHSGLPLQQQLDGTSFRPFPSVEMSLAAAANQPPPLPADAQFDLLELTMQPGLATPQPHNKASADHMADTASGRVFGTIDKKPKERHRHGRSRSGHHKSASLGSFFPPMPPASGVLDSATPGIQANTGCMQANTGGGGGGGVPSNRSLLHRSGSDGRSHYSGHTQRHGHGHGQAQTQGSSAKPPASRHQGATAGLVKEGDGVSVLSSSSTSSSLTVPRRRAGTDLDSQPHRGANKHHPHHQHHQHHSHESTPKIKRGTRKELAD</sequence>
<comment type="caution">
    <text evidence="2">The sequence shown here is derived from an EMBL/GenBank/DDBJ whole genome shotgun (WGS) entry which is preliminary data.</text>
</comment>
<reference evidence="2" key="1">
    <citation type="journal article" date="2020" name="Fungal Divers.">
        <title>Resolving the Mortierellaceae phylogeny through synthesis of multi-gene phylogenetics and phylogenomics.</title>
        <authorList>
            <person name="Vandepol N."/>
            <person name="Liber J."/>
            <person name="Desiro A."/>
            <person name="Na H."/>
            <person name="Kennedy M."/>
            <person name="Barry K."/>
            <person name="Grigoriev I.V."/>
            <person name="Miller A.N."/>
            <person name="O'Donnell K."/>
            <person name="Stajich J.E."/>
            <person name="Bonito G."/>
        </authorList>
    </citation>
    <scope>NUCLEOTIDE SEQUENCE</scope>
    <source>
        <strain evidence="2">CK1249</strain>
    </source>
</reference>
<feature type="region of interest" description="Disordered" evidence="1">
    <location>
        <begin position="772"/>
        <end position="812"/>
    </location>
</feature>